<dbReference type="EMBL" id="LAZR01001270">
    <property type="protein sequence ID" value="KKN47542.1"/>
    <property type="molecule type" value="Genomic_DNA"/>
</dbReference>
<dbReference type="InterPro" id="IPR009078">
    <property type="entry name" value="Ferritin-like_SF"/>
</dbReference>
<reference evidence="3" key="1">
    <citation type="journal article" date="2015" name="Nature">
        <title>Complex archaea that bridge the gap between prokaryotes and eukaryotes.</title>
        <authorList>
            <person name="Spang A."/>
            <person name="Saw J.H."/>
            <person name="Jorgensen S.L."/>
            <person name="Zaremba-Niedzwiedzka K."/>
            <person name="Martijn J."/>
            <person name="Lind A.E."/>
            <person name="van Eijk R."/>
            <person name="Schleper C."/>
            <person name="Guy L."/>
            <person name="Ettema T.J."/>
        </authorList>
    </citation>
    <scope>NUCLEOTIDE SEQUENCE</scope>
</reference>
<comment type="caution">
    <text evidence="3">The sequence shown here is derived from an EMBL/GenBank/DDBJ whole genome shotgun (WGS) entry which is preliminary data.</text>
</comment>
<keyword evidence="1" id="KW-1133">Transmembrane helix</keyword>
<dbReference type="GO" id="GO:0046872">
    <property type="term" value="F:metal ion binding"/>
    <property type="evidence" value="ECO:0007669"/>
    <property type="project" value="InterPro"/>
</dbReference>
<dbReference type="Pfam" id="PF02915">
    <property type="entry name" value="Rubrerythrin"/>
    <property type="match status" value="1"/>
</dbReference>
<feature type="transmembrane region" description="Helical" evidence="1">
    <location>
        <begin position="117"/>
        <end position="136"/>
    </location>
</feature>
<dbReference type="GO" id="GO:0016491">
    <property type="term" value="F:oxidoreductase activity"/>
    <property type="evidence" value="ECO:0007669"/>
    <property type="project" value="InterPro"/>
</dbReference>
<gene>
    <name evidence="3" type="ORF">LCGC14_0661770</name>
</gene>
<dbReference type="Gene3D" id="1.20.1260.10">
    <property type="match status" value="1"/>
</dbReference>
<protein>
    <recommendedName>
        <fullName evidence="2">Rubrerythrin diiron-binding domain-containing protein</fullName>
    </recommendedName>
</protein>
<proteinExistence type="predicted"/>
<evidence type="ECO:0000313" key="3">
    <source>
        <dbReference type="EMBL" id="KKN47542.1"/>
    </source>
</evidence>
<keyword evidence="1" id="KW-0812">Transmembrane</keyword>
<dbReference type="AlphaFoldDB" id="A0A0F9RDF0"/>
<keyword evidence="1" id="KW-0472">Membrane</keyword>
<sequence length="156" mass="18257">MATISQQVKDAIKGAILLEVNGRKFFNHAADVTKHESGKKMFRFLAEEEVKHLKTFTELFGQILGSKDWRKHLSSHELEGEAPLVEKLKERMKREEGKGETEAISIGMQLEMDAINFFFELHFNLLFLIFILLYIYTHKMAKRFTFPTRFLVLVDY</sequence>
<name>A0A0F9RDF0_9ZZZZ</name>
<dbReference type="SUPFAM" id="SSF47240">
    <property type="entry name" value="Ferritin-like"/>
    <property type="match status" value="1"/>
</dbReference>
<accession>A0A0F9RDF0</accession>
<dbReference type="InterPro" id="IPR003251">
    <property type="entry name" value="Rr_diiron-bd_dom"/>
</dbReference>
<evidence type="ECO:0000259" key="2">
    <source>
        <dbReference type="Pfam" id="PF02915"/>
    </source>
</evidence>
<dbReference type="InterPro" id="IPR012347">
    <property type="entry name" value="Ferritin-like"/>
</dbReference>
<evidence type="ECO:0000256" key="1">
    <source>
        <dbReference type="SAM" id="Phobius"/>
    </source>
</evidence>
<feature type="domain" description="Rubrerythrin diiron-binding" evidence="2">
    <location>
        <begin position="12"/>
        <end position="119"/>
    </location>
</feature>
<organism evidence="3">
    <name type="scientific">marine sediment metagenome</name>
    <dbReference type="NCBI Taxonomy" id="412755"/>
    <lineage>
        <taxon>unclassified sequences</taxon>
        <taxon>metagenomes</taxon>
        <taxon>ecological metagenomes</taxon>
    </lineage>
</organism>